<dbReference type="EC" id="1.20.4.3" evidence="2"/>
<dbReference type="NCBIfam" id="TIGR02200">
    <property type="entry name" value="GlrX_actino"/>
    <property type="match status" value="1"/>
</dbReference>
<sequence>MATPTADRAELPAGQLTMYTTTWCGFCRRLKSQLAREGIEMVEVDIEKDPKAAEFVMSVNGGNQTVPTVTIGTDVVLTNPSAKEVKRHLAELAAEA</sequence>
<gene>
    <name evidence="2" type="ORF">H4W34_004236</name>
</gene>
<name>A0ABR9JV99_9ACTN</name>
<organism evidence="2 3">
    <name type="scientific">Actinomadura algeriensis</name>
    <dbReference type="NCBI Taxonomy" id="1679523"/>
    <lineage>
        <taxon>Bacteria</taxon>
        <taxon>Bacillati</taxon>
        <taxon>Actinomycetota</taxon>
        <taxon>Actinomycetes</taxon>
        <taxon>Streptosporangiales</taxon>
        <taxon>Thermomonosporaceae</taxon>
        <taxon>Actinomadura</taxon>
    </lineage>
</organism>
<comment type="caution">
    <text evidence="2">The sequence shown here is derived from an EMBL/GenBank/DDBJ whole genome shotgun (WGS) entry which is preliminary data.</text>
</comment>
<dbReference type="Proteomes" id="UP000627838">
    <property type="component" value="Unassembled WGS sequence"/>
</dbReference>
<dbReference type="GO" id="GO:0016491">
    <property type="term" value="F:oxidoreductase activity"/>
    <property type="evidence" value="ECO:0007669"/>
    <property type="project" value="UniProtKB-KW"/>
</dbReference>
<dbReference type="CDD" id="cd02976">
    <property type="entry name" value="NrdH"/>
    <property type="match status" value="1"/>
</dbReference>
<dbReference type="InterPro" id="IPR036249">
    <property type="entry name" value="Thioredoxin-like_sf"/>
</dbReference>
<feature type="domain" description="Glutaredoxin" evidence="1">
    <location>
        <begin position="17"/>
        <end position="76"/>
    </location>
</feature>
<evidence type="ECO:0000259" key="1">
    <source>
        <dbReference type="Pfam" id="PF00462"/>
    </source>
</evidence>
<protein>
    <submittedName>
        <fullName evidence="2">Mycoredoxin</fullName>
        <ecNumber evidence="2">1.20.4.3</ecNumber>
    </submittedName>
</protein>
<proteinExistence type="predicted"/>
<dbReference type="Gene3D" id="3.40.30.10">
    <property type="entry name" value="Glutaredoxin"/>
    <property type="match status" value="1"/>
</dbReference>
<evidence type="ECO:0000313" key="2">
    <source>
        <dbReference type="EMBL" id="MBE1534403.1"/>
    </source>
</evidence>
<dbReference type="PANTHER" id="PTHR34386:SF1">
    <property type="entry name" value="GLUTAREDOXIN-LIKE PROTEIN NRDH"/>
    <property type="match status" value="1"/>
</dbReference>
<dbReference type="PROSITE" id="PS51354">
    <property type="entry name" value="GLUTAREDOXIN_2"/>
    <property type="match status" value="1"/>
</dbReference>
<dbReference type="EMBL" id="JADBDZ010000001">
    <property type="protein sequence ID" value="MBE1534403.1"/>
    <property type="molecule type" value="Genomic_DNA"/>
</dbReference>
<reference evidence="2 3" key="1">
    <citation type="submission" date="2020-10" db="EMBL/GenBank/DDBJ databases">
        <title>Sequencing the genomes of 1000 actinobacteria strains.</title>
        <authorList>
            <person name="Klenk H.-P."/>
        </authorList>
    </citation>
    <scope>NUCLEOTIDE SEQUENCE [LARGE SCALE GENOMIC DNA]</scope>
    <source>
        <strain evidence="2 3">DSM 46744</strain>
    </source>
</reference>
<accession>A0ABR9JV99</accession>
<keyword evidence="3" id="KW-1185">Reference proteome</keyword>
<dbReference type="InterPro" id="IPR002109">
    <property type="entry name" value="Glutaredoxin"/>
</dbReference>
<dbReference type="SUPFAM" id="SSF52833">
    <property type="entry name" value="Thioredoxin-like"/>
    <property type="match status" value="1"/>
</dbReference>
<dbReference type="PANTHER" id="PTHR34386">
    <property type="entry name" value="GLUTAREDOXIN"/>
    <property type="match status" value="1"/>
</dbReference>
<dbReference type="RefSeq" id="WP_192760784.1">
    <property type="nucleotide sequence ID" value="NZ_JADBDZ010000001.1"/>
</dbReference>
<dbReference type="Pfam" id="PF00462">
    <property type="entry name" value="Glutaredoxin"/>
    <property type="match status" value="1"/>
</dbReference>
<keyword evidence="2" id="KW-0560">Oxidoreductase</keyword>
<dbReference type="InterPro" id="IPR011915">
    <property type="entry name" value="GlrX_actino"/>
</dbReference>
<dbReference type="InterPro" id="IPR051548">
    <property type="entry name" value="Grx-like_ET"/>
</dbReference>
<evidence type="ECO:0000313" key="3">
    <source>
        <dbReference type="Proteomes" id="UP000627838"/>
    </source>
</evidence>